<gene>
    <name evidence="3" type="ORF">FOE67_20445</name>
</gene>
<dbReference type="RefSeq" id="WP_182666352.1">
    <property type="nucleotide sequence ID" value="NZ_VKHS01000635.1"/>
</dbReference>
<comment type="caution">
    <text evidence="3">The sequence shown here is derived from an EMBL/GenBank/DDBJ whole genome shotgun (WGS) entry which is preliminary data.</text>
</comment>
<keyword evidence="2" id="KW-0472">Membrane</keyword>
<evidence type="ECO:0000256" key="1">
    <source>
        <dbReference type="SAM" id="MobiDB-lite"/>
    </source>
</evidence>
<keyword evidence="2" id="KW-0812">Transmembrane</keyword>
<proteinExistence type="predicted"/>
<dbReference type="EMBL" id="VKHS01000635">
    <property type="protein sequence ID" value="MBB0231799.1"/>
    <property type="molecule type" value="Genomic_DNA"/>
</dbReference>
<keyword evidence="2" id="KW-1133">Transmembrane helix</keyword>
<accession>A0A7W3T6G5</accession>
<name>A0A7W3T6G5_9ACTN</name>
<reference evidence="4" key="1">
    <citation type="submission" date="2019-10" db="EMBL/GenBank/DDBJ databases">
        <title>Streptomyces sp. nov., a novel actinobacterium isolated from alkaline environment.</title>
        <authorList>
            <person name="Golinska P."/>
        </authorList>
    </citation>
    <scope>NUCLEOTIDE SEQUENCE [LARGE SCALE GENOMIC DNA]</scope>
    <source>
        <strain evidence="4">DSM 42108</strain>
    </source>
</reference>
<keyword evidence="4" id="KW-1185">Reference proteome</keyword>
<sequence>MLEDAGLPVQLLGMGSGWALLALAVYFIVTGRLVPQSVLQQILGRHEAALEAQVEAARHWRQAYEAAESGRARLEAQNGELLESARTTTQVLTSLPGARGEVRGDVGADSVLGDGDTAASSPSPPA</sequence>
<dbReference type="Proteomes" id="UP000530234">
    <property type="component" value="Unassembled WGS sequence"/>
</dbReference>
<feature type="transmembrane region" description="Helical" evidence="2">
    <location>
        <begin position="12"/>
        <end position="29"/>
    </location>
</feature>
<organism evidence="3 4">
    <name type="scientific">Streptomyces calidiresistens</name>
    <dbReference type="NCBI Taxonomy" id="1485586"/>
    <lineage>
        <taxon>Bacteria</taxon>
        <taxon>Bacillati</taxon>
        <taxon>Actinomycetota</taxon>
        <taxon>Actinomycetes</taxon>
        <taxon>Kitasatosporales</taxon>
        <taxon>Streptomycetaceae</taxon>
        <taxon>Streptomyces</taxon>
    </lineage>
</organism>
<evidence type="ECO:0000313" key="3">
    <source>
        <dbReference type="EMBL" id="MBB0231799.1"/>
    </source>
</evidence>
<evidence type="ECO:0000313" key="4">
    <source>
        <dbReference type="Proteomes" id="UP000530234"/>
    </source>
</evidence>
<feature type="region of interest" description="Disordered" evidence="1">
    <location>
        <begin position="85"/>
        <end position="126"/>
    </location>
</feature>
<evidence type="ECO:0000256" key="2">
    <source>
        <dbReference type="SAM" id="Phobius"/>
    </source>
</evidence>
<dbReference type="AlphaFoldDB" id="A0A7W3T6G5"/>
<protein>
    <submittedName>
        <fullName evidence="3">Uncharacterized protein</fullName>
    </submittedName>
</protein>